<dbReference type="CDD" id="cd14798">
    <property type="entry name" value="RX-CC_like"/>
    <property type="match status" value="1"/>
</dbReference>
<protein>
    <submittedName>
        <fullName evidence="8">Uncharacterized protein</fullName>
    </submittedName>
</protein>
<evidence type="ECO:0000313" key="9">
    <source>
        <dbReference type="Proteomes" id="UP001054889"/>
    </source>
</evidence>
<dbReference type="InterPro" id="IPR038005">
    <property type="entry name" value="RX-like_CC"/>
</dbReference>
<dbReference type="Pfam" id="PF00931">
    <property type="entry name" value="NB-ARC"/>
    <property type="match status" value="1"/>
</dbReference>
<evidence type="ECO:0000256" key="5">
    <source>
        <dbReference type="ARBA" id="ARBA00022821"/>
    </source>
</evidence>
<sequence length="171" mass="19434">MQMALPVNMKLIKDELELINAFLKEIDMKGCNGEVIETWIRQVRRVAYDMEDIVDQFMYIVEIHGNENRTFDAVSMDSAELSMELKKVVDKKRYLIILDDVWTAEVLINISEVLVDNGLGSRVIITTRIEEVASVAEEGMSTVETEPANLPEQCSTNPQWHILGGSGWVFI</sequence>
<keyword evidence="3" id="KW-0677">Repeat</keyword>
<dbReference type="Pfam" id="PF18052">
    <property type="entry name" value="Rx_N"/>
    <property type="match status" value="1"/>
</dbReference>
<name>A0AAV5CJ58_ELECO</name>
<evidence type="ECO:0000256" key="2">
    <source>
        <dbReference type="ARBA" id="ARBA00022614"/>
    </source>
</evidence>
<proteinExistence type="inferred from homology"/>
<keyword evidence="2" id="KW-0433">Leucine-rich repeat</keyword>
<feature type="domain" description="NB-ARC" evidence="6">
    <location>
        <begin position="72"/>
        <end position="140"/>
    </location>
</feature>
<dbReference type="PANTHER" id="PTHR19338">
    <property type="entry name" value="TRANSLOCASE OF INNER MITOCHONDRIAL MEMBRANE 13 HOMOLOG"/>
    <property type="match status" value="1"/>
</dbReference>
<evidence type="ECO:0000259" key="7">
    <source>
        <dbReference type="Pfam" id="PF18052"/>
    </source>
</evidence>
<dbReference type="GO" id="GO:0043531">
    <property type="term" value="F:ADP binding"/>
    <property type="evidence" value="ECO:0007669"/>
    <property type="project" value="InterPro"/>
</dbReference>
<keyword evidence="9" id="KW-1185">Reference proteome</keyword>
<dbReference type="Proteomes" id="UP001054889">
    <property type="component" value="Unassembled WGS sequence"/>
</dbReference>
<reference evidence="8" key="2">
    <citation type="submission" date="2021-12" db="EMBL/GenBank/DDBJ databases">
        <title>Resequencing data analysis of finger millet.</title>
        <authorList>
            <person name="Hatakeyama M."/>
            <person name="Aluri S."/>
            <person name="Balachadran M.T."/>
            <person name="Sivarajan S.R."/>
            <person name="Poveda L."/>
            <person name="Shimizu-Inatsugi R."/>
            <person name="Schlapbach R."/>
            <person name="Sreeman S.M."/>
            <person name="Shimizu K.K."/>
        </authorList>
    </citation>
    <scope>NUCLEOTIDE SEQUENCE</scope>
</reference>
<evidence type="ECO:0000256" key="4">
    <source>
        <dbReference type="ARBA" id="ARBA00022741"/>
    </source>
</evidence>
<dbReference type="SUPFAM" id="SSF52540">
    <property type="entry name" value="P-loop containing nucleoside triphosphate hydrolases"/>
    <property type="match status" value="1"/>
</dbReference>
<dbReference type="Gene3D" id="1.20.5.4130">
    <property type="match status" value="1"/>
</dbReference>
<reference evidence="8" key="1">
    <citation type="journal article" date="2018" name="DNA Res.">
        <title>Multiple hybrid de novo genome assembly of finger millet, an orphan allotetraploid crop.</title>
        <authorList>
            <person name="Hatakeyama M."/>
            <person name="Aluri S."/>
            <person name="Balachadran M.T."/>
            <person name="Sivarajan S.R."/>
            <person name="Patrignani A."/>
            <person name="Gruter S."/>
            <person name="Poveda L."/>
            <person name="Shimizu-Inatsugi R."/>
            <person name="Baeten J."/>
            <person name="Francoijs K.J."/>
            <person name="Nataraja K.N."/>
            <person name="Reddy Y.A.N."/>
            <person name="Phadnis S."/>
            <person name="Ravikumar R.L."/>
            <person name="Schlapbach R."/>
            <person name="Sreeman S.M."/>
            <person name="Shimizu K.K."/>
        </authorList>
    </citation>
    <scope>NUCLEOTIDE SEQUENCE</scope>
</reference>
<feature type="domain" description="Disease resistance N-terminal" evidence="7">
    <location>
        <begin position="8"/>
        <end position="67"/>
    </location>
</feature>
<comment type="similarity">
    <text evidence="1">Belongs to the disease resistance NB-LRR family.</text>
</comment>
<dbReference type="InterPro" id="IPR027417">
    <property type="entry name" value="P-loop_NTPase"/>
</dbReference>
<keyword evidence="4" id="KW-0547">Nucleotide-binding</keyword>
<dbReference type="InterPro" id="IPR002182">
    <property type="entry name" value="NB-ARC"/>
</dbReference>
<accession>A0AAV5CJ58</accession>
<organism evidence="8 9">
    <name type="scientific">Eleusine coracana subsp. coracana</name>
    <dbReference type="NCBI Taxonomy" id="191504"/>
    <lineage>
        <taxon>Eukaryota</taxon>
        <taxon>Viridiplantae</taxon>
        <taxon>Streptophyta</taxon>
        <taxon>Embryophyta</taxon>
        <taxon>Tracheophyta</taxon>
        <taxon>Spermatophyta</taxon>
        <taxon>Magnoliopsida</taxon>
        <taxon>Liliopsida</taxon>
        <taxon>Poales</taxon>
        <taxon>Poaceae</taxon>
        <taxon>PACMAD clade</taxon>
        <taxon>Chloridoideae</taxon>
        <taxon>Cynodonteae</taxon>
        <taxon>Eleusininae</taxon>
        <taxon>Eleusine</taxon>
    </lineage>
</organism>
<dbReference type="AlphaFoldDB" id="A0AAV5CJ58"/>
<evidence type="ECO:0000256" key="1">
    <source>
        <dbReference type="ARBA" id="ARBA00008894"/>
    </source>
</evidence>
<keyword evidence="5" id="KW-0611">Plant defense</keyword>
<dbReference type="GO" id="GO:0006952">
    <property type="term" value="P:defense response"/>
    <property type="evidence" value="ECO:0007669"/>
    <property type="project" value="UniProtKB-KW"/>
</dbReference>
<comment type="caution">
    <text evidence="8">The sequence shown here is derived from an EMBL/GenBank/DDBJ whole genome shotgun (WGS) entry which is preliminary data.</text>
</comment>
<evidence type="ECO:0000259" key="6">
    <source>
        <dbReference type="Pfam" id="PF00931"/>
    </source>
</evidence>
<gene>
    <name evidence="8" type="primary">ga15505</name>
    <name evidence="8" type="ORF">PR202_ga15505</name>
</gene>
<dbReference type="EMBL" id="BQKI01000007">
    <property type="protein sequence ID" value="GJM98486.1"/>
    <property type="molecule type" value="Genomic_DNA"/>
</dbReference>
<evidence type="ECO:0000313" key="8">
    <source>
        <dbReference type="EMBL" id="GJM98486.1"/>
    </source>
</evidence>
<evidence type="ECO:0000256" key="3">
    <source>
        <dbReference type="ARBA" id="ARBA00022737"/>
    </source>
</evidence>
<dbReference type="PANTHER" id="PTHR19338:SF32">
    <property type="entry name" value="OS06G0287500 PROTEIN"/>
    <property type="match status" value="1"/>
</dbReference>
<dbReference type="InterPro" id="IPR041118">
    <property type="entry name" value="Rx_N"/>
</dbReference>